<dbReference type="Pfam" id="PF03966">
    <property type="entry name" value="Trm112p"/>
    <property type="match status" value="1"/>
</dbReference>
<dbReference type="GO" id="GO:0005829">
    <property type="term" value="C:cytosol"/>
    <property type="evidence" value="ECO:0007669"/>
    <property type="project" value="TreeGrafter"/>
</dbReference>
<sequence length="72" mass="8334">MMVQYFILIKFAKGETNNMINKELLDILACPECKGEIVYDEPNQRLICHNCKKKYPVRDGIPVMLVEEAEAM</sequence>
<reference evidence="2 3" key="1">
    <citation type="journal article" date="2016" name="Environ. Microbiol.">
        <title>Genomic resolution of a cold subsurface aquifer community provides metabolic insights for novel microbes adapted to high CO concentrations.</title>
        <authorList>
            <person name="Probst A.J."/>
            <person name="Castelle C.J."/>
            <person name="Singh A."/>
            <person name="Brown C.T."/>
            <person name="Anantharaman K."/>
            <person name="Sharon I."/>
            <person name="Hug L.A."/>
            <person name="Burstein D."/>
            <person name="Emerson J.B."/>
            <person name="Thomas B.C."/>
            <person name="Banfield J.F."/>
        </authorList>
    </citation>
    <scope>NUCLEOTIDE SEQUENCE [LARGE SCALE GENOMIC DNA]</scope>
    <source>
        <strain evidence="2">CG2_30_40_21</strain>
    </source>
</reference>
<dbReference type="PANTHER" id="PTHR33505">
    <property type="entry name" value="ZGC:162634"/>
    <property type="match status" value="1"/>
</dbReference>
<comment type="similarity">
    <text evidence="1">Belongs to the UPF0434 family.</text>
</comment>
<evidence type="ECO:0000256" key="1">
    <source>
        <dbReference type="HAMAP-Rule" id="MF_01187"/>
    </source>
</evidence>
<dbReference type="Proteomes" id="UP000183085">
    <property type="component" value="Unassembled WGS sequence"/>
</dbReference>
<dbReference type="EMBL" id="MNYI01000183">
    <property type="protein sequence ID" value="OIP38279.1"/>
    <property type="molecule type" value="Genomic_DNA"/>
</dbReference>
<dbReference type="PANTHER" id="PTHR33505:SF4">
    <property type="entry name" value="PROTEIN PREY, MITOCHONDRIAL"/>
    <property type="match status" value="1"/>
</dbReference>
<evidence type="ECO:0000313" key="2">
    <source>
        <dbReference type="EMBL" id="OIP38279.1"/>
    </source>
</evidence>
<dbReference type="InterPro" id="IPR005651">
    <property type="entry name" value="Trm112-like"/>
</dbReference>
<protein>
    <recommendedName>
        <fullName evidence="1">UPF0434 protein AUJ95_06970</fullName>
    </recommendedName>
</protein>
<dbReference type="SUPFAM" id="SSF158997">
    <property type="entry name" value="Trm112p-like"/>
    <property type="match status" value="1"/>
</dbReference>
<dbReference type="Gene3D" id="2.20.25.10">
    <property type="match status" value="1"/>
</dbReference>
<comment type="caution">
    <text evidence="2">The sequence shown here is derived from an EMBL/GenBank/DDBJ whole genome shotgun (WGS) entry which is preliminary data.</text>
</comment>
<proteinExistence type="inferred from homology"/>
<evidence type="ECO:0000313" key="3">
    <source>
        <dbReference type="Proteomes" id="UP000183085"/>
    </source>
</evidence>
<organism evidence="2 3">
    <name type="scientific">Candidatus Desantisbacteria bacterium CG2_30_40_21</name>
    <dbReference type="NCBI Taxonomy" id="1817895"/>
    <lineage>
        <taxon>Bacteria</taxon>
        <taxon>Candidatus Desantisiibacteriota</taxon>
    </lineage>
</organism>
<accession>A0A1J5E2W9</accession>
<dbReference type="STRING" id="1817895.AUJ95_06970"/>
<dbReference type="HAMAP" id="MF_01187">
    <property type="entry name" value="UPF0434"/>
    <property type="match status" value="1"/>
</dbReference>
<gene>
    <name evidence="2" type="ORF">AUJ95_06970</name>
</gene>
<dbReference type="AlphaFoldDB" id="A0A1J5E2W9"/>
<name>A0A1J5E2W9_9BACT</name>